<dbReference type="Proteomes" id="UP000887560">
    <property type="component" value="Unplaced"/>
</dbReference>
<organism evidence="1 2">
    <name type="scientific">Meloidogyne floridensis</name>
    <dbReference type="NCBI Taxonomy" id="298350"/>
    <lineage>
        <taxon>Eukaryota</taxon>
        <taxon>Metazoa</taxon>
        <taxon>Ecdysozoa</taxon>
        <taxon>Nematoda</taxon>
        <taxon>Chromadorea</taxon>
        <taxon>Rhabditida</taxon>
        <taxon>Tylenchina</taxon>
        <taxon>Tylenchomorpha</taxon>
        <taxon>Tylenchoidea</taxon>
        <taxon>Meloidogynidae</taxon>
        <taxon>Meloidogyninae</taxon>
        <taxon>Meloidogyne</taxon>
    </lineage>
</organism>
<evidence type="ECO:0000313" key="1">
    <source>
        <dbReference type="Proteomes" id="UP000887560"/>
    </source>
</evidence>
<dbReference type="WBParaSite" id="scf7180000424778.g13977">
    <property type="protein sequence ID" value="scf7180000424778.g13977"/>
    <property type="gene ID" value="scf7180000424778.g13977"/>
</dbReference>
<sequence>MKSFTTTNFTFTPIFYTNGVPSYSNGPDCVQISNGGNSQGESIFPQNVGNKKSQQNGCNSACVGSMCTNGVPSYSNGPDCVQISNGGNSQGEFIFPQNVGNKKSQQNGCNSACVGSMCVKTSSPMIREE</sequence>
<name>A0A915PDV0_9BILA</name>
<dbReference type="AlphaFoldDB" id="A0A915PDV0"/>
<keyword evidence="1" id="KW-1185">Reference proteome</keyword>
<reference evidence="2" key="1">
    <citation type="submission" date="2022-11" db="UniProtKB">
        <authorList>
            <consortium name="WormBaseParasite"/>
        </authorList>
    </citation>
    <scope>IDENTIFICATION</scope>
</reference>
<evidence type="ECO:0000313" key="2">
    <source>
        <dbReference type="WBParaSite" id="scf7180000424778.g13977"/>
    </source>
</evidence>
<accession>A0A915PDV0</accession>
<proteinExistence type="predicted"/>
<protein>
    <submittedName>
        <fullName evidence="2">Uncharacterized protein</fullName>
    </submittedName>
</protein>